<dbReference type="EMBL" id="JAHYBX010000001">
    <property type="protein sequence ID" value="MCA1855661.1"/>
    <property type="molecule type" value="Genomic_DNA"/>
</dbReference>
<protein>
    <recommendedName>
        <fullName evidence="4">Stress-induced protein</fullName>
    </recommendedName>
</protein>
<dbReference type="RefSeq" id="WP_225237994.1">
    <property type="nucleotide sequence ID" value="NZ_JAHYBX010000001.1"/>
</dbReference>
<feature type="compositionally biased region" description="Polar residues" evidence="1">
    <location>
        <begin position="102"/>
        <end position="117"/>
    </location>
</feature>
<reference evidence="2 3" key="1">
    <citation type="submission" date="2021-07" db="EMBL/GenBank/DDBJ databases">
        <title>Characterization of Violacein-producing bacteria and related species.</title>
        <authorList>
            <person name="Wilson H.S."/>
            <person name="De Leon M.E."/>
        </authorList>
    </citation>
    <scope>NUCLEOTIDE SEQUENCE [LARGE SCALE GENOMIC DNA]</scope>
    <source>
        <strain evidence="2 3">HSC-2F05</strain>
    </source>
</reference>
<dbReference type="Proteomes" id="UP001198602">
    <property type="component" value="Unassembled WGS sequence"/>
</dbReference>
<feature type="region of interest" description="Disordered" evidence="1">
    <location>
        <begin position="1"/>
        <end position="139"/>
    </location>
</feature>
<organism evidence="2 3">
    <name type="scientific">Massilia hydrophila</name>
    <dbReference type="NCBI Taxonomy" id="3044279"/>
    <lineage>
        <taxon>Bacteria</taxon>
        <taxon>Pseudomonadati</taxon>
        <taxon>Pseudomonadota</taxon>
        <taxon>Betaproteobacteria</taxon>
        <taxon>Burkholderiales</taxon>
        <taxon>Oxalobacteraceae</taxon>
        <taxon>Telluria group</taxon>
        <taxon>Massilia</taxon>
    </lineage>
</organism>
<sequence>MMSMQSEGKDAKGRNYHQSTHDGTGSAASVGTGGTGDIGAMGSENAGGSRQSASRSDDLLAGDTSQQEAEQAFGGASQGGALRTGMEGIDSGGKDGKGGSRQAEQPGTRQAADTQRQGGLPASQTDDDQYDQGTAAKER</sequence>
<evidence type="ECO:0000313" key="3">
    <source>
        <dbReference type="Proteomes" id="UP001198602"/>
    </source>
</evidence>
<proteinExistence type="predicted"/>
<evidence type="ECO:0000256" key="1">
    <source>
        <dbReference type="SAM" id="MobiDB-lite"/>
    </source>
</evidence>
<comment type="caution">
    <text evidence="2">The sequence shown here is derived from an EMBL/GenBank/DDBJ whole genome shotgun (WGS) entry which is preliminary data.</text>
</comment>
<keyword evidence="3" id="KW-1185">Reference proteome</keyword>
<evidence type="ECO:0008006" key="4">
    <source>
        <dbReference type="Google" id="ProtNLM"/>
    </source>
</evidence>
<accession>A0ABS7Y7J9</accession>
<name>A0ABS7Y7J9_9BURK</name>
<evidence type="ECO:0000313" key="2">
    <source>
        <dbReference type="EMBL" id="MCA1855661.1"/>
    </source>
</evidence>
<gene>
    <name evidence="2" type="ORF">LE190_06935</name>
</gene>